<feature type="compositionally biased region" description="Acidic residues" evidence="1">
    <location>
        <begin position="238"/>
        <end position="249"/>
    </location>
</feature>
<dbReference type="EMBL" id="JASBNA010000010">
    <property type="protein sequence ID" value="KAK7688486.1"/>
    <property type="molecule type" value="Genomic_DNA"/>
</dbReference>
<dbReference type="Proteomes" id="UP001385951">
    <property type="component" value="Unassembled WGS sequence"/>
</dbReference>
<protein>
    <submittedName>
        <fullName evidence="2">Uncharacterized protein</fullName>
    </submittedName>
</protein>
<organism evidence="2 3">
    <name type="scientific">Cerrena zonata</name>
    <dbReference type="NCBI Taxonomy" id="2478898"/>
    <lineage>
        <taxon>Eukaryota</taxon>
        <taxon>Fungi</taxon>
        <taxon>Dikarya</taxon>
        <taxon>Basidiomycota</taxon>
        <taxon>Agaricomycotina</taxon>
        <taxon>Agaricomycetes</taxon>
        <taxon>Polyporales</taxon>
        <taxon>Cerrenaceae</taxon>
        <taxon>Cerrena</taxon>
    </lineage>
</organism>
<dbReference type="AlphaFoldDB" id="A0AAW0GG63"/>
<gene>
    <name evidence="2" type="ORF">QCA50_008024</name>
</gene>
<keyword evidence="3" id="KW-1185">Reference proteome</keyword>
<comment type="caution">
    <text evidence="2">The sequence shown here is derived from an EMBL/GenBank/DDBJ whole genome shotgun (WGS) entry which is preliminary data.</text>
</comment>
<feature type="compositionally biased region" description="Basic residues" evidence="1">
    <location>
        <begin position="218"/>
        <end position="232"/>
    </location>
</feature>
<evidence type="ECO:0000313" key="3">
    <source>
        <dbReference type="Proteomes" id="UP001385951"/>
    </source>
</evidence>
<evidence type="ECO:0000313" key="2">
    <source>
        <dbReference type="EMBL" id="KAK7688486.1"/>
    </source>
</evidence>
<name>A0AAW0GG63_9APHY</name>
<accession>A0AAW0GG63</accession>
<feature type="compositionally biased region" description="Basic and acidic residues" evidence="1">
    <location>
        <begin position="256"/>
        <end position="267"/>
    </location>
</feature>
<reference evidence="2 3" key="1">
    <citation type="submission" date="2022-09" db="EMBL/GenBank/DDBJ databases">
        <authorList>
            <person name="Palmer J.M."/>
        </authorList>
    </citation>
    <scope>NUCLEOTIDE SEQUENCE [LARGE SCALE GENOMIC DNA]</scope>
    <source>
        <strain evidence="2 3">DSM 7382</strain>
    </source>
</reference>
<sequence>MLLVQMLPSFHSSSDTAGQVTIDGYSLSIVRGSSGEGISDKYEISEKYNGHTIINVWVKEKALGSEGRLKLIWTRTDDAPVRSFCTVETRSGSPTAQTFNPMIGYIIRQPFGGPELSGWYRVVGHEGGLHMRPPAWSRRQNIDPSGILGIVTVSFYKIRNDVDCGIFQDRDRSELIDPTYFHQYLETPDIAQLRLEFRYRFRPLSKRTMYVDIPISRKDKRNPRNDKKHKNASRPSDEVIDLTLDDDDFGGPSNYRRNDMTSIDRESTPGTGNNDDDLGNLFDEATDIQRKGQLLLRKVNTEKRKIIDETKKKLNKINMVEHMLLG</sequence>
<proteinExistence type="predicted"/>
<evidence type="ECO:0000256" key="1">
    <source>
        <dbReference type="SAM" id="MobiDB-lite"/>
    </source>
</evidence>
<feature type="region of interest" description="Disordered" evidence="1">
    <location>
        <begin position="215"/>
        <end position="281"/>
    </location>
</feature>